<evidence type="ECO:0000256" key="4">
    <source>
        <dbReference type="PROSITE-ProRule" id="PRU00175"/>
    </source>
</evidence>
<feature type="compositionally biased region" description="Basic and acidic residues" evidence="5">
    <location>
        <begin position="566"/>
        <end position="587"/>
    </location>
</feature>
<name>A0A2G5HHC1_CERBT</name>
<dbReference type="GO" id="GO:0016579">
    <property type="term" value="P:protein deubiquitination"/>
    <property type="evidence" value="ECO:0007669"/>
    <property type="project" value="InterPro"/>
</dbReference>
<sequence length="888" mass="100795">MDRHGPGPVDAPRPLAARRSPPPLPHLATMNANDWTFPPELATPVFPPAAVAPPNVEVAPAGPPAPPNDEREDLGETDHSDSEDDDDENDNADGDHAGGDDGASDTSTGRRWYPLQEDAPENREPCEDELKYIESRAEHSALDERYWHEDTFTDISDPEINEVERGILDWEIPVFNGTKQKPVPADVMRSPTVRIGGYDWQIKFYPHGVRRSDYPSVYLECITMQSPDFEETEEFERPPLPFLDCVPKIKKRRSVAAQMSVVLYNPSEPRVYNFRTEAHQFHKKSADIGWKYFTTYPRSHIALRHHGMRKPLLTDDKLAFRVYIRVMDDPTGCLWDNSQLNADDITQVTGLRPFTKSHPYVSATLPLLHFSPFRQFVKDLRMPSPFRNYFQTLLFKMFTRRRSPHFGRTGTHLVADAMEVLYRLREVLHRDCADDPKTALKFNELVGEFHPERNNACGSNRLDTKTHPSIQDAVNKHPKLIATPQLLTLELTRQEHDKETRKWKKITNRVEVPDDLEVSGRQYTLFGFVTHCGHLQSCRYNAYVRPHGKGQGWYAYHDGRVTRLTEKQAREKHSGIEAPSDQERAPDDGYDSPYDEFHSPDGEVTYAVLYARHDISLQPADVQIESWLPEELQDAYALDLADPPNSAIHEWPDHRIPGPPVADPHIVAEEGEAGARLAALTERINATIEAATPEPPTIVDGDGDIVMRNTEAESDYEVPEDIEITGKGIRDWLGRPFYEGEWNKVYYHGTGHLINLNGDEYIGEFRDNEMHGWGKIILASTGDIYEGTWEHDKMHGKGKLIERATGNVFEGSFREGRKHGEFVLRGTVTDEDKSTCQICYDNPISTAFYDCGHVVACRECAAQVDSCPMCRKRVVARLQLYGVTVTAS</sequence>
<dbReference type="Pfam" id="PF02493">
    <property type="entry name" value="MORN"/>
    <property type="match status" value="3"/>
</dbReference>
<comment type="subcellular location">
    <subcellularLocation>
        <location evidence="1">Cytoplasm</location>
    </subcellularLocation>
</comment>
<dbReference type="SUPFAM" id="SSF54001">
    <property type="entry name" value="Cysteine proteinases"/>
    <property type="match status" value="1"/>
</dbReference>
<dbReference type="AlphaFoldDB" id="A0A2G5HHC1"/>
<evidence type="ECO:0000256" key="3">
    <source>
        <dbReference type="ARBA" id="ARBA00022737"/>
    </source>
</evidence>
<dbReference type="InterPro" id="IPR028889">
    <property type="entry name" value="USP"/>
</dbReference>
<feature type="domain" description="RING-type" evidence="6">
    <location>
        <begin position="836"/>
        <end position="871"/>
    </location>
</feature>
<dbReference type="CDD" id="cd16510">
    <property type="entry name" value="RING-HC_IAPs"/>
    <property type="match status" value="1"/>
</dbReference>
<dbReference type="GO" id="GO:0008270">
    <property type="term" value="F:zinc ion binding"/>
    <property type="evidence" value="ECO:0007669"/>
    <property type="project" value="UniProtKB-KW"/>
</dbReference>
<feature type="compositionally biased region" description="Acidic residues" evidence="5">
    <location>
        <begin position="81"/>
        <end position="92"/>
    </location>
</feature>
<dbReference type="InterPro" id="IPR003409">
    <property type="entry name" value="MORN"/>
</dbReference>
<dbReference type="InterPro" id="IPR001841">
    <property type="entry name" value="Znf_RING"/>
</dbReference>
<dbReference type="PANTHER" id="PTHR23084">
    <property type="entry name" value="PHOSPHATIDYLINOSITOL-4-PHOSPHATE 5-KINASE RELATED"/>
    <property type="match status" value="1"/>
</dbReference>
<keyword evidence="2" id="KW-0963">Cytoplasm</keyword>
<evidence type="ECO:0000259" key="8">
    <source>
        <dbReference type="PROSITE" id="PS50235"/>
    </source>
</evidence>
<evidence type="ECO:0000256" key="2">
    <source>
        <dbReference type="ARBA" id="ARBA00022490"/>
    </source>
</evidence>
<dbReference type="InterPro" id="IPR013083">
    <property type="entry name" value="Znf_RING/FYVE/PHD"/>
</dbReference>
<dbReference type="SMART" id="SM00698">
    <property type="entry name" value="MORN"/>
    <property type="match status" value="4"/>
</dbReference>
<accession>A0A2G5HHC1</accession>
<dbReference type="SUPFAM" id="SSF49599">
    <property type="entry name" value="TRAF domain-like"/>
    <property type="match status" value="1"/>
</dbReference>
<evidence type="ECO:0000256" key="5">
    <source>
        <dbReference type="SAM" id="MobiDB-lite"/>
    </source>
</evidence>
<dbReference type="Gene3D" id="2.60.210.10">
    <property type="entry name" value="Apoptosis, Tumor Necrosis Factor Receptor Associated Protein 2, Chain A"/>
    <property type="match status" value="1"/>
</dbReference>
<dbReference type="InterPro" id="IPR038765">
    <property type="entry name" value="Papain-like_cys_pep_sf"/>
</dbReference>
<dbReference type="PROSITE" id="PS50144">
    <property type="entry name" value="MATH"/>
    <property type="match status" value="1"/>
</dbReference>
<dbReference type="Proteomes" id="UP001302367">
    <property type="component" value="Chromosome 7"/>
</dbReference>
<dbReference type="InterPro" id="IPR002083">
    <property type="entry name" value="MATH/TRAF_dom"/>
</dbReference>
<dbReference type="PANTHER" id="PTHR23084:SF179">
    <property type="entry name" value="OS10G0565000 PROTEIN"/>
    <property type="match status" value="1"/>
</dbReference>
<protein>
    <submittedName>
        <fullName evidence="9">Uncharacterized protein</fullName>
    </submittedName>
</protein>
<dbReference type="OrthoDB" id="294378at2759"/>
<keyword evidence="3" id="KW-0677">Repeat</keyword>
<dbReference type="EMBL" id="LKMD01000106">
    <property type="protein sequence ID" value="PIA91632.1"/>
    <property type="molecule type" value="Genomic_DNA"/>
</dbReference>
<dbReference type="Pfam" id="PF00443">
    <property type="entry name" value="UCH"/>
    <property type="match status" value="1"/>
</dbReference>
<dbReference type="SUPFAM" id="SSF82185">
    <property type="entry name" value="Histone H3 K4-specific methyltransferase SET7/9 N-terminal domain"/>
    <property type="match status" value="1"/>
</dbReference>
<evidence type="ECO:0000313" key="11">
    <source>
        <dbReference type="Proteomes" id="UP000230605"/>
    </source>
</evidence>
<feature type="domain" description="MATH" evidence="7">
    <location>
        <begin position="165"/>
        <end position="324"/>
    </location>
</feature>
<evidence type="ECO:0000313" key="12">
    <source>
        <dbReference type="Proteomes" id="UP001302367"/>
    </source>
</evidence>
<dbReference type="SUPFAM" id="SSF57850">
    <property type="entry name" value="RING/U-box"/>
    <property type="match status" value="1"/>
</dbReference>
<dbReference type="Gene3D" id="3.90.70.10">
    <property type="entry name" value="Cysteine proteinases"/>
    <property type="match status" value="1"/>
</dbReference>
<feature type="domain" description="USP" evidence="8">
    <location>
        <begin position="349"/>
        <end position="597"/>
    </location>
</feature>
<evidence type="ECO:0000313" key="9">
    <source>
        <dbReference type="EMBL" id="PIA91632.1"/>
    </source>
</evidence>
<organism evidence="9 11">
    <name type="scientific">Cercospora beticola</name>
    <name type="common">Sugarbeet leaf spot fungus</name>
    <dbReference type="NCBI Taxonomy" id="122368"/>
    <lineage>
        <taxon>Eukaryota</taxon>
        <taxon>Fungi</taxon>
        <taxon>Dikarya</taxon>
        <taxon>Ascomycota</taxon>
        <taxon>Pezizomycotina</taxon>
        <taxon>Dothideomycetes</taxon>
        <taxon>Dothideomycetidae</taxon>
        <taxon>Mycosphaerellales</taxon>
        <taxon>Mycosphaerellaceae</taxon>
        <taxon>Cercospora</taxon>
    </lineage>
</organism>
<gene>
    <name evidence="9" type="ORF">CB0940_09122</name>
    <name evidence="10" type="ORF">RHO25_011250</name>
</gene>
<dbReference type="InterPro" id="IPR008974">
    <property type="entry name" value="TRAF-like"/>
</dbReference>
<feature type="region of interest" description="Disordered" evidence="5">
    <location>
        <begin position="1"/>
        <end position="125"/>
    </location>
</feature>
<keyword evidence="12" id="KW-1185">Reference proteome</keyword>
<reference evidence="10 12" key="2">
    <citation type="submission" date="2023-09" db="EMBL/GenBank/DDBJ databases">
        <title>Complete-Gapless Cercospora beticola genome.</title>
        <authorList>
            <person name="Wyatt N.A."/>
            <person name="Spanner R.E."/>
            <person name="Bolton M.D."/>
        </authorList>
    </citation>
    <scope>NUCLEOTIDE SEQUENCE [LARGE SCALE GENOMIC DNA]</scope>
    <source>
        <strain evidence="10">Cb09-40</strain>
    </source>
</reference>
<keyword evidence="4" id="KW-0479">Metal-binding</keyword>
<dbReference type="SMART" id="SM00184">
    <property type="entry name" value="RING"/>
    <property type="match status" value="1"/>
</dbReference>
<dbReference type="Pfam" id="PF13920">
    <property type="entry name" value="zf-C3HC4_3"/>
    <property type="match status" value="1"/>
</dbReference>
<evidence type="ECO:0000313" key="10">
    <source>
        <dbReference type="EMBL" id="WPB06593.1"/>
    </source>
</evidence>
<keyword evidence="4" id="KW-0862">Zinc</keyword>
<evidence type="ECO:0000259" key="7">
    <source>
        <dbReference type="PROSITE" id="PS50144"/>
    </source>
</evidence>
<dbReference type="Proteomes" id="UP000230605">
    <property type="component" value="Chromosome 7"/>
</dbReference>
<dbReference type="Gene3D" id="3.30.40.10">
    <property type="entry name" value="Zinc/RING finger domain, C3HC4 (zinc finger)"/>
    <property type="match status" value="1"/>
</dbReference>
<dbReference type="GO" id="GO:0004843">
    <property type="term" value="F:cysteine-type deubiquitinase activity"/>
    <property type="evidence" value="ECO:0007669"/>
    <property type="project" value="InterPro"/>
</dbReference>
<proteinExistence type="predicted"/>
<dbReference type="GO" id="GO:0005737">
    <property type="term" value="C:cytoplasm"/>
    <property type="evidence" value="ECO:0007669"/>
    <property type="project" value="UniProtKB-SubCell"/>
</dbReference>
<evidence type="ECO:0000259" key="6">
    <source>
        <dbReference type="PROSITE" id="PS50089"/>
    </source>
</evidence>
<keyword evidence="4" id="KW-0863">Zinc-finger</keyword>
<dbReference type="InterPro" id="IPR001394">
    <property type="entry name" value="Peptidase_C19_UCH"/>
</dbReference>
<dbReference type="PROSITE" id="PS50235">
    <property type="entry name" value="USP_3"/>
    <property type="match status" value="1"/>
</dbReference>
<feature type="region of interest" description="Disordered" evidence="5">
    <location>
        <begin position="566"/>
        <end position="588"/>
    </location>
</feature>
<dbReference type="PROSITE" id="PS50089">
    <property type="entry name" value="ZF_RING_2"/>
    <property type="match status" value="1"/>
</dbReference>
<dbReference type="EMBL" id="CP134190">
    <property type="protein sequence ID" value="WPB06593.1"/>
    <property type="molecule type" value="Genomic_DNA"/>
</dbReference>
<evidence type="ECO:0000256" key="1">
    <source>
        <dbReference type="ARBA" id="ARBA00004496"/>
    </source>
</evidence>
<reference evidence="9 11" key="1">
    <citation type="submission" date="2015-10" db="EMBL/GenBank/DDBJ databases">
        <title>The cercosporin biosynthetic gene cluster was horizontally transferred to several fungal lineages and shown to be expanded in Cercospora beticola based on microsynteny with recipient genomes.</title>
        <authorList>
            <person name="De Jonge R."/>
            <person name="Ebert M.K."/>
            <person name="Suttle J.C."/>
            <person name="Jurick Ii W.M."/>
            <person name="Secor G.A."/>
            <person name="Thomma B.P."/>
            <person name="Van De Peer Y."/>
            <person name="Bolton M.D."/>
        </authorList>
    </citation>
    <scope>NUCLEOTIDE SEQUENCE [LARGE SCALE GENOMIC DNA]</scope>
    <source>
        <strain evidence="9 11">09-40</strain>
    </source>
</reference>